<proteinExistence type="predicted"/>
<evidence type="ECO:0000313" key="3">
    <source>
        <dbReference type="Proteomes" id="UP001597273"/>
    </source>
</evidence>
<dbReference type="InterPro" id="IPR025202">
    <property type="entry name" value="PLD-like_dom"/>
</dbReference>
<evidence type="ECO:0000259" key="1">
    <source>
        <dbReference type="Pfam" id="PF13091"/>
    </source>
</evidence>
<comment type="caution">
    <text evidence="2">The sequence shown here is derived from an EMBL/GenBank/DDBJ whole genome shotgun (WGS) entry which is preliminary data.</text>
</comment>
<name>A0ABW4QJE5_9BACL</name>
<dbReference type="Gene3D" id="3.30.870.10">
    <property type="entry name" value="Endonuclease Chain A"/>
    <property type="match status" value="1"/>
</dbReference>
<accession>A0ABW4QJE5</accession>
<dbReference type="Pfam" id="PF13091">
    <property type="entry name" value="PLDc_2"/>
    <property type="match status" value="1"/>
</dbReference>
<dbReference type="Proteomes" id="UP001597273">
    <property type="component" value="Unassembled WGS sequence"/>
</dbReference>
<dbReference type="RefSeq" id="WP_204893171.1">
    <property type="nucleotide sequence ID" value="NZ_JBHUFW010000008.1"/>
</dbReference>
<protein>
    <submittedName>
        <fullName evidence="2">Phospholipase D-like domain-containing protein</fullName>
    </submittedName>
</protein>
<dbReference type="EMBL" id="JBHUFW010000008">
    <property type="protein sequence ID" value="MFD1863480.1"/>
    <property type="molecule type" value="Genomic_DNA"/>
</dbReference>
<gene>
    <name evidence="2" type="ORF">ACFSDB_11185</name>
</gene>
<evidence type="ECO:0000313" key="2">
    <source>
        <dbReference type="EMBL" id="MFD1863480.1"/>
    </source>
</evidence>
<dbReference type="SUPFAM" id="SSF56024">
    <property type="entry name" value="Phospholipase D/nuclease"/>
    <property type="match status" value="1"/>
</dbReference>
<sequence length="343" mass="38250">MSILNNLSSTHYDYIKALLLEGNEFHIVSPFLMESFDAFIAEAKKADIKYITLTTTLKDNDPDLFHKANSLYSFCVNCLKEGIDYSIYIDNQLHGKIYISSTDGVPTQGIVTSANFTKAGLEKNHEWGLILTDQAQVEKIQQEISSVRGIPLTAEDIANIIIKIDDYVKQAGIPQKAKIDLMVSNIIDSVEKVDKAHRSYFIKPVGWLEKPFSTSRVLSHDIETLHFSRRKPAAVKAGDIIICYGVGTTKLLGYFETLEDPVHSGVEGARWPWSVKAKNLLPKYSGQWNNYNNTISSIQASYNSQTPITHKGGGTLGALNFGADKIRLTREFANHVIETMKSS</sequence>
<feature type="domain" description="Phospholipase D-like" evidence="1">
    <location>
        <begin position="25"/>
        <end position="146"/>
    </location>
</feature>
<keyword evidence="3" id="KW-1185">Reference proteome</keyword>
<organism evidence="2 3">
    <name type="scientific">Planococcus chinensis</name>
    <dbReference type="NCBI Taxonomy" id="272917"/>
    <lineage>
        <taxon>Bacteria</taxon>
        <taxon>Bacillati</taxon>
        <taxon>Bacillota</taxon>
        <taxon>Bacilli</taxon>
        <taxon>Bacillales</taxon>
        <taxon>Caryophanaceae</taxon>
        <taxon>Planococcus</taxon>
    </lineage>
</organism>
<reference evidence="3" key="1">
    <citation type="journal article" date="2019" name="Int. J. Syst. Evol. Microbiol.">
        <title>The Global Catalogue of Microorganisms (GCM) 10K type strain sequencing project: providing services to taxonomists for standard genome sequencing and annotation.</title>
        <authorList>
            <consortium name="The Broad Institute Genomics Platform"/>
            <consortium name="The Broad Institute Genome Sequencing Center for Infectious Disease"/>
            <person name="Wu L."/>
            <person name="Ma J."/>
        </authorList>
    </citation>
    <scope>NUCLEOTIDE SEQUENCE [LARGE SCALE GENOMIC DNA]</scope>
    <source>
        <strain evidence="3">CGMCC 1.15475</strain>
    </source>
</reference>